<gene>
    <name evidence="6" type="ORF">ESO86_14545</name>
</gene>
<keyword evidence="7" id="KW-1185">Reference proteome</keyword>
<evidence type="ECO:0000256" key="2">
    <source>
        <dbReference type="ARBA" id="ARBA00023125"/>
    </source>
</evidence>
<evidence type="ECO:0000256" key="1">
    <source>
        <dbReference type="ARBA" id="ARBA00023015"/>
    </source>
</evidence>
<dbReference type="RefSeq" id="WP_129235631.1">
    <property type="nucleotide sequence ID" value="NZ_SDPL01000383.1"/>
</dbReference>
<evidence type="ECO:0000256" key="3">
    <source>
        <dbReference type="ARBA" id="ARBA00023163"/>
    </source>
</evidence>
<evidence type="ECO:0000313" key="6">
    <source>
        <dbReference type="EMBL" id="RXZ44695.1"/>
    </source>
</evidence>
<dbReference type="PROSITE" id="PS51118">
    <property type="entry name" value="HTH_HXLR"/>
    <property type="match status" value="1"/>
</dbReference>
<reference evidence="6 7" key="1">
    <citation type="submission" date="2019-01" db="EMBL/GenBank/DDBJ databases">
        <authorList>
            <person name="Li J."/>
        </authorList>
    </citation>
    <scope>NUCLEOTIDE SEQUENCE [LARGE SCALE GENOMIC DNA]</scope>
    <source>
        <strain evidence="6 7">CGMCC 4.7180</strain>
    </source>
</reference>
<dbReference type="SUPFAM" id="SSF46785">
    <property type="entry name" value="Winged helix' DNA-binding domain"/>
    <property type="match status" value="1"/>
</dbReference>
<dbReference type="InterPro" id="IPR036390">
    <property type="entry name" value="WH_DNA-bd_sf"/>
</dbReference>
<keyword evidence="3" id="KW-0804">Transcription</keyword>
<accession>A0A4Q2JAQ3</accession>
<evidence type="ECO:0000313" key="7">
    <source>
        <dbReference type="Proteomes" id="UP000292881"/>
    </source>
</evidence>
<dbReference type="OrthoDB" id="370168at2"/>
<feature type="domain" description="HTH hxlR-type" evidence="5">
    <location>
        <begin position="36"/>
        <end position="134"/>
    </location>
</feature>
<dbReference type="InterPro" id="IPR036388">
    <property type="entry name" value="WH-like_DNA-bd_sf"/>
</dbReference>
<proteinExistence type="predicted"/>
<dbReference type="GO" id="GO:0003677">
    <property type="term" value="F:DNA binding"/>
    <property type="evidence" value="ECO:0007669"/>
    <property type="project" value="UniProtKB-KW"/>
</dbReference>
<dbReference type="AlphaFoldDB" id="A0A4Q2JAQ3"/>
<dbReference type="PANTHER" id="PTHR33204">
    <property type="entry name" value="TRANSCRIPTIONAL REGULATOR, MARR FAMILY"/>
    <property type="match status" value="1"/>
</dbReference>
<comment type="caution">
    <text evidence="6">The sequence shown here is derived from an EMBL/GenBank/DDBJ whole genome shotgun (WGS) entry which is preliminary data.</text>
</comment>
<dbReference type="InterPro" id="IPR002577">
    <property type="entry name" value="HTH_HxlR"/>
</dbReference>
<keyword evidence="1" id="KW-0805">Transcription regulation</keyword>
<sequence length="152" mass="16609">MPTTSSAQIARRRSADAAPLAAPFDPDTQDVLDPNCPSRVVFGRIGERWSMFVILALAEGTMRFTQLRARVGVVTPKVLTETLRALEADGLVERRAYADSPPRVEYSLTGLGRSLLEPMQAMRAWAEAHVPEVLASRERHRAAVDGEVAGPD</sequence>
<evidence type="ECO:0000256" key="4">
    <source>
        <dbReference type="SAM" id="MobiDB-lite"/>
    </source>
</evidence>
<dbReference type="Proteomes" id="UP000292881">
    <property type="component" value="Unassembled WGS sequence"/>
</dbReference>
<dbReference type="Pfam" id="PF01638">
    <property type="entry name" value="HxlR"/>
    <property type="match status" value="1"/>
</dbReference>
<dbReference type="PANTHER" id="PTHR33204:SF37">
    <property type="entry name" value="HTH-TYPE TRANSCRIPTIONAL REGULATOR YODB"/>
    <property type="match status" value="1"/>
</dbReference>
<evidence type="ECO:0000259" key="5">
    <source>
        <dbReference type="PROSITE" id="PS51118"/>
    </source>
</evidence>
<feature type="region of interest" description="Disordered" evidence="4">
    <location>
        <begin position="1"/>
        <end position="29"/>
    </location>
</feature>
<name>A0A4Q2JAQ3_9MICO</name>
<dbReference type="EMBL" id="SDPL01000383">
    <property type="protein sequence ID" value="RXZ44695.1"/>
    <property type="molecule type" value="Genomic_DNA"/>
</dbReference>
<protein>
    <submittedName>
        <fullName evidence="6">Transcriptional regulator</fullName>
    </submittedName>
</protein>
<dbReference type="Gene3D" id="1.10.10.10">
    <property type="entry name" value="Winged helix-like DNA-binding domain superfamily/Winged helix DNA-binding domain"/>
    <property type="match status" value="1"/>
</dbReference>
<keyword evidence="2" id="KW-0238">DNA-binding</keyword>
<dbReference type="InterPro" id="IPR011991">
    <property type="entry name" value="ArsR-like_HTH"/>
</dbReference>
<feature type="compositionally biased region" description="Low complexity" evidence="4">
    <location>
        <begin position="16"/>
        <end position="26"/>
    </location>
</feature>
<dbReference type="CDD" id="cd00090">
    <property type="entry name" value="HTH_ARSR"/>
    <property type="match status" value="1"/>
</dbReference>
<organism evidence="6 7">
    <name type="scientific">Agromyces binzhouensis</name>
    <dbReference type="NCBI Taxonomy" id="1817495"/>
    <lineage>
        <taxon>Bacteria</taxon>
        <taxon>Bacillati</taxon>
        <taxon>Actinomycetota</taxon>
        <taxon>Actinomycetes</taxon>
        <taxon>Micrococcales</taxon>
        <taxon>Microbacteriaceae</taxon>
        <taxon>Agromyces</taxon>
    </lineage>
</organism>